<dbReference type="InterPro" id="IPR011051">
    <property type="entry name" value="RmlC_Cupin_sf"/>
</dbReference>
<dbReference type="InterPro" id="IPR014710">
    <property type="entry name" value="RmlC-like_jellyroll"/>
</dbReference>
<proteinExistence type="predicted"/>
<dbReference type="Gene3D" id="2.60.120.10">
    <property type="entry name" value="Jelly Rolls"/>
    <property type="match status" value="1"/>
</dbReference>
<accession>A0A1G6AI64</accession>
<dbReference type="AlphaFoldDB" id="A0A1G6AI64"/>
<keyword evidence="2" id="KW-1185">Reference proteome</keyword>
<sequence>MEFVTRMLGVEPDAIAPDGSEVRLLTLGERASMAHFRLAPGGVSVAVAHRTVEEVWFFVGGRGRMWMRLGETETVVDAVSGMSLTIPLGASFQFRTDGDEPLEAVGATIPPWPGPDEAYPVEGKWEPTVGV</sequence>
<dbReference type="EMBL" id="FMXQ01000001">
    <property type="protein sequence ID" value="SDB08009.1"/>
    <property type="molecule type" value="Genomic_DNA"/>
</dbReference>
<dbReference type="STRING" id="665467.SAMN02982931_00652"/>
<name>A0A1G6AI64_9HYPH</name>
<dbReference type="SUPFAM" id="SSF51182">
    <property type="entry name" value="RmlC-like cupins"/>
    <property type="match status" value="1"/>
</dbReference>
<organism evidence="1 2">
    <name type="scientific">Bauldia litoralis</name>
    <dbReference type="NCBI Taxonomy" id="665467"/>
    <lineage>
        <taxon>Bacteria</taxon>
        <taxon>Pseudomonadati</taxon>
        <taxon>Pseudomonadota</taxon>
        <taxon>Alphaproteobacteria</taxon>
        <taxon>Hyphomicrobiales</taxon>
        <taxon>Kaistiaceae</taxon>
        <taxon>Bauldia</taxon>
    </lineage>
</organism>
<dbReference type="GO" id="GO:0016853">
    <property type="term" value="F:isomerase activity"/>
    <property type="evidence" value="ECO:0007669"/>
    <property type="project" value="UniProtKB-KW"/>
</dbReference>
<gene>
    <name evidence="1" type="ORF">SAMN02982931_00652</name>
</gene>
<evidence type="ECO:0000313" key="1">
    <source>
        <dbReference type="EMBL" id="SDB08009.1"/>
    </source>
</evidence>
<dbReference type="RefSeq" id="WP_210185525.1">
    <property type="nucleotide sequence ID" value="NZ_FMXQ01000001.1"/>
</dbReference>
<keyword evidence="1" id="KW-0413">Isomerase</keyword>
<protein>
    <submittedName>
        <fullName evidence="1">Mannose-6-phosphate isomerase, cupin superfamily</fullName>
    </submittedName>
</protein>
<dbReference type="Proteomes" id="UP000199071">
    <property type="component" value="Unassembled WGS sequence"/>
</dbReference>
<reference evidence="1 2" key="1">
    <citation type="submission" date="2016-10" db="EMBL/GenBank/DDBJ databases">
        <authorList>
            <person name="de Groot N.N."/>
        </authorList>
    </citation>
    <scope>NUCLEOTIDE SEQUENCE [LARGE SCALE GENOMIC DNA]</scope>
    <source>
        <strain evidence="1 2">ATCC 35022</strain>
    </source>
</reference>
<evidence type="ECO:0000313" key="2">
    <source>
        <dbReference type="Proteomes" id="UP000199071"/>
    </source>
</evidence>